<dbReference type="SUPFAM" id="SSF54999">
    <property type="entry name" value="Ribosomal protein S10"/>
    <property type="match status" value="1"/>
</dbReference>
<dbReference type="AlphaFoldDB" id="U1Y7I1"/>
<comment type="subunit">
    <text evidence="4">Part of the 30S ribosomal subunit.</text>
</comment>
<dbReference type="PATRIC" id="fig|649747.3.peg.4645"/>
<gene>
    <name evidence="4" type="primary">rpsJ</name>
    <name evidence="6" type="ORF">HMPREF0083_05158</name>
</gene>
<dbReference type="NCBIfam" id="TIGR01049">
    <property type="entry name" value="rpsJ_bact"/>
    <property type="match status" value="1"/>
</dbReference>
<dbReference type="FunFam" id="3.30.70.600:FF:000001">
    <property type="entry name" value="30S ribosomal protein S10"/>
    <property type="match status" value="1"/>
</dbReference>
<dbReference type="SMART" id="SM01403">
    <property type="entry name" value="Ribosomal_S10"/>
    <property type="match status" value="1"/>
</dbReference>
<keyword evidence="2 4" id="KW-0689">Ribosomal protein</keyword>
<keyword evidence="7" id="KW-1185">Reference proteome</keyword>
<dbReference type="HAMAP" id="MF_00508">
    <property type="entry name" value="Ribosomal_uS10"/>
    <property type="match status" value="1"/>
</dbReference>
<comment type="similarity">
    <text evidence="1 4">Belongs to the universal ribosomal protein uS10 family.</text>
</comment>
<feature type="domain" description="Small ribosomal subunit protein uS10" evidence="5">
    <location>
        <begin position="66"/>
        <end position="160"/>
    </location>
</feature>
<dbReference type="Gene3D" id="3.30.70.600">
    <property type="entry name" value="Ribosomal protein S10 domain"/>
    <property type="match status" value="1"/>
</dbReference>
<dbReference type="GO" id="GO:0005840">
    <property type="term" value="C:ribosome"/>
    <property type="evidence" value="ECO:0007669"/>
    <property type="project" value="UniProtKB-KW"/>
</dbReference>
<dbReference type="InterPro" id="IPR036838">
    <property type="entry name" value="Ribosomal_uS10_dom_sf"/>
</dbReference>
<dbReference type="InterPro" id="IPR018268">
    <property type="entry name" value="Ribosomal_uS10_CS"/>
</dbReference>
<organism evidence="6 7">
    <name type="scientific">Aneurinibacillus aneurinilyticus ATCC 12856</name>
    <dbReference type="NCBI Taxonomy" id="649747"/>
    <lineage>
        <taxon>Bacteria</taxon>
        <taxon>Bacillati</taxon>
        <taxon>Bacillota</taxon>
        <taxon>Bacilli</taxon>
        <taxon>Bacillales</taxon>
        <taxon>Paenibacillaceae</taxon>
        <taxon>Aneurinibacillus group</taxon>
        <taxon>Aneurinibacillus</taxon>
    </lineage>
</organism>
<name>U1Y7I1_ANEAE</name>
<dbReference type="InterPro" id="IPR027486">
    <property type="entry name" value="Ribosomal_uS10_dom"/>
</dbReference>
<dbReference type="PRINTS" id="PR00971">
    <property type="entry name" value="RIBOSOMALS10"/>
</dbReference>
<proteinExistence type="inferred from homology"/>
<dbReference type="InterPro" id="IPR001848">
    <property type="entry name" value="Ribosomal_uS10"/>
</dbReference>
<dbReference type="eggNOG" id="COG0051">
    <property type="taxonomic scope" value="Bacteria"/>
</dbReference>
<comment type="caution">
    <text evidence="6">The sequence shown here is derived from an EMBL/GenBank/DDBJ whole genome shotgun (WGS) entry which is preliminary data.</text>
</comment>
<dbReference type="Proteomes" id="UP000016511">
    <property type="component" value="Unassembled WGS sequence"/>
</dbReference>
<keyword evidence="3 4" id="KW-0687">Ribonucleoprotein</keyword>
<dbReference type="HOGENOM" id="CLU_122625_1_0_9"/>
<dbReference type="Pfam" id="PF00338">
    <property type="entry name" value="Ribosomal_S10"/>
    <property type="match status" value="1"/>
</dbReference>
<evidence type="ECO:0000256" key="4">
    <source>
        <dbReference type="HAMAP-Rule" id="MF_00508"/>
    </source>
</evidence>
<dbReference type="GO" id="GO:0006412">
    <property type="term" value="P:translation"/>
    <property type="evidence" value="ECO:0007669"/>
    <property type="project" value="UniProtKB-UniRule"/>
</dbReference>
<dbReference type="PANTHER" id="PTHR11700">
    <property type="entry name" value="30S RIBOSOMAL PROTEIN S10 FAMILY MEMBER"/>
    <property type="match status" value="1"/>
</dbReference>
<accession>U1Y7I1</accession>
<dbReference type="GO" id="GO:1990904">
    <property type="term" value="C:ribonucleoprotein complex"/>
    <property type="evidence" value="ECO:0007669"/>
    <property type="project" value="UniProtKB-KW"/>
</dbReference>
<dbReference type="GO" id="GO:0000049">
    <property type="term" value="F:tRNA binding"/>
    <property type="evidence" value="ECO:0007669"/>
    <property type="project" value="UniProtKB-UniRule"/>
</dbReference>
<dbReference type="EMBL" id="AWSJ01000315">
    <property type="protein sequence ID" value="ERI06786.1"/>
    <property type="molecule type" value="Genomic_DNA"/>
</dbReference>
<evidence type="ECO:0000256" key="1">
    <source>
        <dbReference type="ARBA" id="ARBA00007102"/>
    </source>
</evidence>
<evidence type="ECO:0000256" key="2">
    <source>
        <dbReference type="ARBA" id="ARBA00022980"/>
    </source>
</evidence>
<dbReference type="PROSITE" id="PS00361">
    <property type="entry name" value="RIBOSOMAL_S10"/>
    <property type="match status" value="1"/>
</dbReference>
<comment type="function">
    <text evidence="4">Involved in the binding of tRNA to the ribosomes.</text>
</comment>
<evidence type="ECO:0000256" key="3">
    <source>
        <dbReference type="ARBA" id="ARBA00023274"/>
    </source>
</evidence>
<reference evidence="6 7" key="1">
    <citation type="submission" date="2013-08" db="EMBL/GenBank/DDBJ databases">
        <authorList>
            <person name="Weinstock G."/>
            <person name="Sodergren E."/>
            <person name="Wylie T."/>
            <person name="Fulton L."/>
            <person name="Fulton R."/>
            <person name="Fronick C."/>
            <person name="O'Laughlin M."/>
            <person name="Godfrey J."/>
            <person name="Miner T."/>
            <person name="Herter B."/>
            <person name="Appelbaum E."/>
            <person name="Cordes M."/>
            <person name="Lek S."/>
            <person name="Wollam A."/>
            <person name="Pepin K.H."/>
            <person name="Palsikar V.B."/>
            <person name="Mitreva M."/>
            <person name="Wilson R.K."/>
        </authorList>
    </citation>
    <scope>NUCLEOTIDE SEQUENCE [LARGE SCALE GENOMIC DNA]</scope>
    <source>
        <strain evidence="6 7">ATCC 12856</strain>
    </source>
</reference>
<evidence type="ECO:0000313" key="7">
    <source>
        <dbReference type="Proteomes" id="UP000016511"/>
    </source>
</evidence>
<evidence type="ECO:0000313" key="6">
    <source>
        <dbReference type="EMBL" id="ERI06786.1"/>
    </source>
</evidence>
<dbReference type="STRING" id="649747.HMPREF0083_05158"/>
<protein>
    <recommendedName>
        <fullName evidence="4">Small ribosomal subunit protein uS10</fullName>
    </recommendedName>
</protein>
<sequence>MRKTLHSTYIFDIMLNVGLMNAMTREVADTPGSDAMAWRSGFSAENCLFIKIGDKGGTKMAKQKIRIRLKAYDHRILDQSAEKIVDTAKRSGAEVSGPIPLPTERNVFTILRAVHKYKDSREQFEMRTHKRLIDIVNPTPQTVDSLMRLDLPSGVDIEIKL</sequence>
<dbReference type="GO" id="GO:0003735">
    <property type="term" value="F:structural constituent of ribosome"/>
    <property type="evidence" value="ECO:0007669"/>
    <property type="project" value="InterPro"/>
</dbReference>
<dbReference type="NCBIfam" id="NF001861">
    <property type="entry name" value="PRK00596.1"/>
    <property type="match status" value="1"/>
</dbReference>
<evidence type="ECO:0000259" key="5">
    <source>
        <dbReference type="SMART" id="SM01403"/>
    </source>
</evidence>